<dbReference type="EMBL" id="CP133617">
    <property type="protein sequence ID" value="WMV33008.1"/>
    <property type="molecule type" value="Genomic_DNA"/>
</dbReference>
<evidence type="ECO:0000313" key="1">
    <source>
        <dbReference type="EMBL" id="WMV33008.1"/>
    </source>
</evidence>
<sequence length="128" mass="14205">MVGEFYVSYRAKMDKQGQKEDTETRPSITFVVELIAALAGLQESSSVNTPLELNVKYCRAEGDLLPDPTLYRQLIGSLNYLTITRLDISFAVQQALGKEFPASAPRLIQVFTQSDGPQKLFAPSGFRT</sequence>
<accession>A0AAF0TZR3</accession>
<dbReference type="AlphaFoldDB" id="A0AAF0TZR3"/>
<protein>
    <submittedName>
        <fullName evidence="1">Uncharacterized protein</fullName>
    </submittedName>
</protein>
<proteinExistence type="predicted"/>
<evidence type="ECO:0000313" key="2">
    <source>
        <dbReference type="Proteomes" id="UP001234989"/>
    </source>
</evidence>
<organism evidence="1 2">
    <name type="scientific">Solanum verrucosum</name>
    <dbReference type="NCBI Taxonomy" id="315347"/>
    <lineage>
        <taxon>Eukaryota</taxon>
        <taxon>Viridiplantae</taxon>
        <taxon>Streptophyta</taxon>
        <taxon>Embryophyta</taxon>
        <taxon>Tracheophyta</taxon>
        <taxon>Spermatophyta</taxon>
        <taxon>Magnoliopsida</taxon>
        <taxon>eudicotyledons</taxon>
        <taxon>Gunneridae</taxon>
        <taxon>Pentapetalae</taxon>
        <taxon>asterids</taxon>
        <taxon>lamiids</taxon>
        <taxon>Solanales</taxon>
        <taxon>Solanaceae</taxon>
        <taxon>Solanoideae</taxon>
        <taxon>Solaneae</taxon>
        <taxon>Solanum</taxon>
    </lineage>
</organism>
<dbReference type="PANTHER" id="PTHR11439">
    <property type="entry name" value="GAG-POL-RELATED RETROTRANSPOSON"/>
    <property type="match status" value="1"/>
</dbReference>
<reference evidence="1" key="1">
    <citation type="submission" date="2023-08" db="EMBL/GenBank/DDBJ databases">
        <title>A de novo genome assembly of Solanum verrucosum Schlechtendal, a Mexican diploid species geographically isolated from the other diploid A-genome species in potato relatives.</title>
        <authorList>
            <person name="Hosaka K."/>
        </authorList>
    </citation>
    <scope>NUCLEOTIDE SEQUENCE</scope>
    <source>
        <tissue evidence="1">Young leaves</tissue>
    </source>
</reference>
<name>A0AAF0TZR3_SOLVR</name>
<gene>
    <name evidence="1" type="ORF">MTR67_026393</name>
</gene>
<dbReference type="Proteomes" id="UP001234989">
    <property type="component" value="Chromosome 6"/>
</dbReference>
<dbReference type="PANTHER" id="PTHR11439:SF497">
    <property type="entry name" value="CYSTEINE-RICH RLK (RECEPTOR-LIKE PROTEIN KINASE) 8"/>
    <property type="match status" value="1"/>
</dbReference>
<keyword evidence="2" id="KW-1185">Reference proteome</keyword>